<evidence type="ECO:0000256" key="3">
    <source>
        <dbReference type="ARBA" id="ARBA00022989"/>
    </source>
</evidence>
<keyword evidence="9" id="KW-1185">Reference proteome</keyword>
<comment type="subcellular location">
    <subcellularLocation>
        <location evidence="1">Membrane</location>
        <topology evidence="1">Multi-pass membrane protein</topology>
    </subcellularLocation>
</comment>
<proteinExistence type="inferred from homology"/>
<feature type="transmembrane region" description="Helical" evidence="6">
    <location>
        <begin position="50"/>
        <end position="72"/>
    </location>
</feature>
<feature type="transmembrane region" description="Helical" evidence="6">
    <location>
        <begin position="92"/>
        <end position="119"/>
    </location>
</feature>
<dbReference type="Pfam" id="PF20684">
    <property type="entry name" value="Fung_rhodopsin"/>
    <property type="match status" value="1"/>
</dbReference>
<evidence type="ECO:0000313" key="8">
    <source>
        <dbReference type="EMBL" id="KAF2149559.1"/>
    </source>
</evidence>
<dbReference type="OrthoDB" id="3918601at2759"/>
<dbReference type="Proteomes" id="UP000799439">
    <property type="component" value="Unassembled WGS sequence"/>
</dbReference>
<comment type="similarity">
    <text evidence="5">Belongs to the SAT4 family.</text>
</comment>
<feature type="transmembrane region" description="Helical" evidence="6">
    <location>
        <begin position="247"/>
        <end position="269"/>
    </location>
</feature>
<evidence type="ECO:0000259" key="7">
    <source>
        <dbReference type="Pfam" id="PF20684"/>
    </source>
</evidence>
<dbReference type="GO" id="GO:0016020">
    <property type="term" value="C:membrane"/>
    <property type="evidence" value="ECO:0007669"/>
    <property type="project" value="UniProtKB-SubCell"/>
</dbReference>
<feature type="transmembrane region" description="Helical" evidence="6">
    <location>
        <begin position="131"/>
        <end position="153"/>
    </location>
</feature>
<comment type="caution">
    <text evidence="8">The sequence shown here is derived from an EMBL/GenBank/DDBJ whole genome shotgun (WGS) entry which is preliminary data.</text>
</comment>
<evidence type="ECO:0000256" key="2">
    <source>
        <dbReference type="ARBA" id="ARBA00022692"/>
    </source>
</evidence>
<feature type="domain" description="Rhodopsin" evidence="7">
    <location>
        <begin position="35"/>
        <end position="277"/>
    </location>
</feature>
<feature type="transmembrane region" description="Helical" evidence="6">
    <location>
        <begin position="213"/>
        <end position="235"/>
    </location>
</feature>
<dbReference type="PANTHER" id="PTHR33048">
    <property type="entry name" value="PTH11-LIKE INTEGRAL MEMBRANE PROTEIN (AFU_ORTHOLOGUE AFUA_5G11245)"/>
    <property type="match status" value="1"/>
</dbReference>
<accession>A0A9P4IVI8</accession>
<dbReference type="EMBL" id="ML996091">
    <property type="protein sequence ID" value="KAF2149559.1"/>
    <property type="molecule type" value="Genomic_DNA"/>
</dbReference>
<evidence type="ECO:0000256" key="4">
    <source>
        <dbReference type="ARBA" id="ARBA00023136"/>
    </source>
</evidence>
<dbReference type="AlphaFoldDB" id="A0A9P4IVI8"/>
<name>A0A9P4IVI8_9PEZI</name>
<dbReference type="InterPro" id="IPR049326">
    <property type="entry name" value="Rhodopsin_dom_fungi"/>
</dbReference>
<feature type="transmembrane region" description="Helical" evidence="6">
    <location>
        <begin position="181"/>
        <end position="201"/>
    </location>
</feature>
<evidence type="ECO:0000256" key="5">
    <source>
        <dbReference type="ARBA" id="ARBA00038359"/>
    </source>
</evidence>
<organism evidence="8 9">
    <name type="scientific">Myriangium duriaei CBS 260.36</name>
    <dbReference type="NCBI Taxonomy" id="1168546"/>
    <lineage>
        <taxon>Eukaryota</taxon>
        <taxon>Fungi</taxon>
        <taxon>Dikarya</taxon>
        <taxon>Ascomycota</taxon>
        <taxon>Pezizomycotina</taxon>
        <taxon>Dothideomycetes</taxon>
        <taxon>Dothideomycetidae</taxon>
        <taxon>Myriangiales</taxon>
        <taxon>Myriangiaceae</taxon>
        <taxon>Myriangium</taxon>
    </lineage>
</organism>
<dbReference type="PANTHER" id="PTHR33048:SF165">
    <property type="entry name" value="INTEGRAL MEMBRANE PROTEIN"/>
    <property type="match status" value="1"/>
</dbReference>
<evidence type="ECO:0000256" key="6">
    <source>
        <dbReference type="SAM" id="Phobius"/>
    </source>
</evidence>
<reference evidence="8" key="1">
    <citation type="journal article" date="2020" name="Stud. Mycol.">
        <title>101 Dothideomycetes genomes: a test case for predicting lifestyles and emergence of pathogens.</title>
        <authorList>
            <person name="Haridas S."/>
            <person name="Albert R."/>
            <person name="Binder M."/>
            <person name="Bloem J."/>
            <person name="Labutti K."/>
            <person name="Salamov A."/>
            <person name="Andreopoulos B."/>
            <person name="Baker S."/>
            <person name="Barry K."/>
            <person name="Bills G."/>
            <person name="Bluhm B."/>
            <person name="Cannon C."/>
            <person name="Castanera R."/>
            <person name="Culley D."/>
            <person name="Daum C."/>
            <person name="Ezra D."/>
            <person name="Gonzalez J."/>
            <person name="Henrissat B."/>
            <person name="Kuo A."/>
            <person name="Liang C."/>
            <person name="Lipzen A."/>
            <person name="Lutzoni F."/>
            <person name="Magnuson J."/>
            <person name="Mondo S."/>
            <person name="Nolan M."/>
            <person name="Ohm R."/>
            <person name="Pangilinan J."/>
            <person name="Park H.-J."/>
            <person name="Ramirez L."/>
            <person name="Alfaro M."/>
            <person name="Sun H."/>
            <person name="Tritt A."/>
            <person name="Yoshinaga Y."/>
            <person name="Zwiers L.-H."/>
            <person name="Turgeon B."/>
            <person name="Goodwin S."/>
            <person name="Spatafora J."/>
            <person name="Crous P."/>
            <person name="Grigoriev I."/>
        </authorList>
    </citation>
    <scope>NUCLEOTIDE SEQUENCE</scope>
    <source>
        <strain evidence="8">CBS 260.36</strain>
    </source>
</reference>
<keyword evidence="2 6" id="KW-0812">Transmembrane</keyword>
<protein>
    <recommendedName>
        <fullName evidence="7">Rhodopsin domain-containing protein</fullName>
    </recommendedName>
</protein>
<keyword evidence="3 6" id="KW-1133">Transmembrane helix</keyword>
<evidence type="ECO:0000256" key="1">
    <source>
        <dbReference type="ARBA" id="ARBA00004141"/>
    </source>
</evidence>
<feature type="transmembrane region" description="Helical" evidence="6">
    <location>
        <begin position="15"/>
        <end position="38"/>
    </location>
</feature>
<evidence type="ECO:0000313" key="9">
    <source>
        <dbReference type="Proteomes" id="UP000799439"/>
    </source>
</evidence>
<dbReference type="InterPro" id="IPR052337">
    <property type="entry name" value="SAT4-like"/>
</dbReference>
<gene>
    <name evidence="8" type="ORF">K461DRAFT_324036</name>
</gene>
<keyword evidence="4 6" id="KW-0472">Membrane</keyword>
<sequence length="353" mass="38887">MSETKSHPRLTSRGITVTAISSALLGICFLTFGLRIYSARERKNQPGWRWDLIWVTITILFGLAAFAFQVKATVEGLGHHVNDLDLNGIVNTVYLAFVSIELYIVAGAFAKLSIVALLISIQGIDAKRRKAFLIFLGAFQAIMNLVLTLLIAFECRPISKLWKPWESGVCPGTLAGHWFSYAQGGVSALTDWTLGLWPLTMISTLHISKKSKLSFCLLIGIGIIPGIASVCRAIVTHHAVSSVDYTYTYPLVICWTTVEIWLILILGSAPSLRPLVMRWFGLGQHKQTYARTTSNVGHTTHTRRTGSHVATMNRIEGVEVDGLDEYKGNLTVSCAAVVIEEAPEKKSEEKEVV</sequence>